<sequence>MMELHTEHSVPCTTRKSRTLKIAFYARQGWSRILTIGHGRQGLGRSLTITLHSRQKAGRNLTIAFHARQRLSRTLTIVFLYGKDMAAADNRVSCTVRIETRSDDSVSFTTIPFSRKEETRVSPPPCGQAGAALIFCNLSARVWSRLLLQGTSKESFEQPRTNTFVFRSAPDGVLQAVVADVVRSHVPKFGTLEENVGAIFVFPT</sequence>
<name>A0AAV3YBW9_9GAST</name>
<proteinExistence type="predicted"/>
<protein>
    <submittedName>
        <fullName evidence="1">Uncharacterized protein</fullName>
    </submittedName>
</protein>
<gene>
    <name evidence="1" type="ORF">PoB_000675500</name>
</gene>
<reference evidence="1 2" key="1">
    <citation type="journal article" date="2021" name="Elife">
        <title>Chloroplast acquisition without the gene transfer in kleptoplastic sea slugs, Plakobranchus ocellatus.</title>
        <authorList>
            <person name="Maeda T."/>
            <person name="Takahashi S."/>
            <person name="Yoshida T."/>
            <person name="Shimamura S."/>
            <person name="Takaki Y."/>
            <person name="Nagai Y."/>
            <person name="Toyoda A."/>
            <person name="Suzuki Y."/>
            <person name="Arimoto A."/>
            <person name="Ishii H."/>
            <person name="Satoh N."/>
            <person name="Nishiyama T."/>
            <person name="Hasebe M."/>
            <person name="Maruyama T."/>
            <person name="Minagawa J."/>
            <person name="Obokata J."/>
            <person name="Shigenobu S."/>
        </authorList>
    </citation>
    <scope>NUCLEOTIDE SEQUENCE [LARGE SCALE GENOMIC DNA]</scope>
</reference>
<dbReference type="EMBL" id="BLXT01000807">
    <property type="protein sequence ID" value="GFN80249.1"/>
    <property type="molecule type" value="Genomic_DNA"/>
</dbReference>
<organism evidence="1 2">
    <name type="scientific">Plakobranchus ocellatus</name>
    <dbReference type="NCBI Taxonomy" id="259542"/>
    <lineage>
        <taxon>Eukaryota</taxon>
        <taxon>Metazoa</taxon>
        <taxon>Spiralia</taxon>
        <taxon>Lophotrochozoa</taxon>
        <taxon>Mollusca</taxon>
        <taxon>Gastropoda</taxon>
        <taxon>Heterobranchia</taxon>
        <taxon>Euthyneura</taxon>
        <taxon>Panpulmonata</taxon>
        <taxon>Sacoglossa</taxon>
        <taxon>Placobranchoidea</taxon>
        <taxon>Plakobranchidae</taxon>
        <taxon>Plakobranchus</taxon>
    </lineage>
</organism>
<keyword evidence="2" id="KW-1185">Reference proteome</keyword>
<dbReference type="Proteomes" id="UP000735302">
    <property type="component" value="Unassembled WGS sequence"/>
</dbReference>
<evidence type="ECO:0000313" key="2">
    <source>
        <dbReference type="Proteomes" id="UP000735302"/>
    </source>
</evidence>
<accession>A0AAV3YBW9</accession>
<comment type="caution">
    <text evidence="1">The sequence shown here is derived from an EMBL/GenBank/DDBJ whole genome shotgun (WGS) entry which is preliminary data.</text>
</comment>
<dbReference type="AlphaFoldDB" id="A0AAV3YBW9"/>
<evidence type="ECO:0000313" key="1">
    <source>
        <dbReference type="EMBL" id="GFN80249.1"/>
    </source>
</evidence>